<sequence>MKSPVVKRSIVVAGHKTSVSLEEAFWNGMKEISSHRDMTLSELVGEIDSNRQQGNLSSAIRLFVLDYFRSRATTSGSEHSPSLG</sequence>
<organism evidence="2 3">
    <name type="scientific">Nitrobacter vulgaris</name>
    <dbReference type="NCBI Taxonomy" id="29421"/>
    <lineage>
        <taxon>Bacteria</taxon>
        <taxon>Pseudomonadati</taxon>
        <taxon>Pseudomonadota</taxon>
        <taxon>Alphaproteobacteria</taxon>
        <taxon>Hyphomicrobiales</taxon>
        <taxon>Nitrobacteraceae</taxon>
        <taxon>Nitrobacter</taxon>
    </lineage>
</organism>
<gene>
    <name evidence="2" type="ORF">B2M20_12540</name>
</gene>
<dbReference type="STRING" id="29421.B2M20_12540"/>
<keyword evidence="3" id="KW-1185">Reference proteome</keyword>
<accession>A0A1V4HWQ8</accession>
<dbReference type="Gene3D" id="1.10.3990.20">
    <property type="entry name" value="protein bp1543"/>
    <property type="match status" value="1"/>
</dbReference>
<proteinExistence type="predicted"/>
<protein>
    <submittedName>
        <fullName evidence="2">Aryl-sulfate sulfotransferase</fullName>
    </submittedName>
</protein>
<reference evidence="2 3" key="1">
    <citation type="submission" date="2017-02" db="EMBL/GenBank/DDBJ databases">
        <title>Genome sequence of the nitrite-oxidizing bacterium Nitrobacter vulgaris strain Ab1.</title>
        <authorList>
            <person name="Mellbye B.L."/>
            <person name="Davis E.W."/>
            <person name="Spieck E."/>
            <person name="Chang J.H."/>
            <person name="Bottomley P.J."/>
            <person name="Sayavedra-Soto L.A."/>
        </authorList>
    </citation>
    <scope>NUCLEOTIDE SEQUENCE [LARGE SCALE GENOMIC DNA]</scope>
    <source>
        <strain evidence="2 3">Ab1</strain>
    </source>
</reference>
<keyword evidence="2" id="KW-0808">Transferase</keyword>
<evidence type="ECO:0000313" key="3">
    <source>
        <dbReference type="Proteomes" id="UP000189940"/>
    </source>
</evidence>
<feature type="domain" description="Ribbon-helix-helix" evidence="1">
    <location>
        <begin position="6"/>
        <end position="68"/>
    </location>
</feature>
<name>A0A1V4HWQ8_NITVU</name>
<dbReference type="Proteomes" id="UP000189940">
    <property type="component" value="Unassembled WGS sequence"/>
</dbReference>
<dbReference type="EMBL" id="MWPQ01000045">
    <property type="protein sequence ID" value="OPH82407.1"/>
    <property type="molecule type" value="Genomic_DNA"/>
</dbReference>
<dbReference type="AlphaFoldDB" id="A0A1V4HWQ8"/>
<dbReference type="Pfam" id="PF13467">
    <property type="entry name" value="RHH_4"/>
    <property type="match status" value="1"/>
</dbReference>
<dbReference type="RefSeq" id="WP_079447385.1">
    <property type="nucleotide sequence ID" value="NZ_JAVDPZ010000014.1"/>
</dbReference>
<evidence type="ECO:0000313" key="2">
    <source>
        <dbReference type="EMBL" id="OPH82407.1"/>
    </source>
</evidence>
<dbReference type="InterPro" id="IPR038268">
    <property type="entry name" value="RHH_sf"/>
</dbReference>
<comment type="caution">
    <text evidence="2">The sequence shown here is derived from an EMBL/GenBank/DDBJ whole genome shotgun (WGS) entry which is preliminary data.</text>
</comment>
<dbReference type="InterPro" id="IPR027373">
    <property type="entry name" value="RHH_dom"/>
</dbReference>
<evidence type="ECO:0000259" key="1">
    <source>
        <dbReference type="Pfam" id="PF13467"/>
    </source>
</evidence>
<dbReference type="GO" id="GO:0016740">
    <property type="term" value="F:transferase activity"/>
    <property type="evidence" value="ECO:0007669"/>
    <property type="project" value="UniProtKB-KW"/>
</dbReference>
<dbReference type="OrthoDB" id="7477016at2"/>